<evidence type="ECO:0000259" key="1">
    <source>
        <dbReference type="PROSITE" id="PS51186"/>
    </source>
</evidence>
<dbReference type="PROSITE" id="PS51186">
    <property type="entry name" value="GNAT"/>
    <property type="match status" value="1"/>
</dbReference>
<keyword evidence="3" id="KW-1185">Reference proteome</keyword>
<feature type="domain" description="N-acetyltransferase" evidence="1">
    <location>
        <begin position="11"/>
        <end position="174"/>
    </location>
</feature>
<dbReference type="InterPro" id="IPR000182">
    <property type="entry name" value="GNAT_dom"/>
</dbReference>
<dbReference type="Proteomes" id="UP001596087">
    <property type="component" value="Unassembled WGS sequence"/>
</dbReference>
<name>A0ABW0BHV5_9ACTN</name>
<sequence>MSDRSPEVPSLVCGSAALTFATRVWTCHQRVFVDDFADYATWYSDLFEKHTKRERHRLALIQEDDTVTGYAWGYIGHRGEYWADLLCDSLPERIASSWVGGHFDVVELAVLPEHRRRGLGKALHDCLLDGWTGRCLLSTSSDPDDPAVRLYARSGWRTLGPLRPGVQVMGLDRA</sequence>
<keyword evidence="2" id="KW-0808">Transferase</keyword>
<organism evidence="2 3">
    <name type="scientific">Nocardioides taihuensis</name>
    <dbReference type="NCBI Taxonomy" id="1835606"/>
    <lineage>
        <taxon>Bacteria</taxon>
        <taxon>Bacillati</taxon>
        <taxon>Actinomycetota</taxon>
        <taxon>Actinomycetes</taxon>
        <taxon>Propionibacteriales</taxon>
        <taxon>Nocardioidaceae</taxon>
        <taxon>Nocardioides</taxon>
    </lineage>
</organism>
<dbReference type="SUPFAM" id="SSF55729">
    <property type="entry name" value="Acyl-CoA N-acyltransferases (Nat)"/>
    <property type="match status" value="1"/>
</dbReference>
<comment type="caution">
    <text evidence="2">The sequence shown here is derived from an EMBL/GenBank/DDBJ whole genome shotgun (WGS) entry which is preliminary data.</text>
</comment>
<evidence type="ECO:0000313" key="2">
    <source>
        <dbReference type="EMBL" id="MFC5176899.1"/>
    </source>
</evidence>
<dbReference type="RefSeq" id="WP_378589520.1">
    <property type="nucleotide sequence ID" value="NZ_JBHSKD010000008.1"/>
</dbReference>
<accession>A0ABW0BHV5</accession>
<protein>
    <submittedName>
        <fullName evidence="2">GNAT family N-acetyltransferase</fullName>
        <ecNumber evidence="2">2.3.-.-</ecNumber>
    </submittedName>
</protein>
<dbReference type="CDD" id="cd04301">
    <property type="entry name" value="NAT_SF"/>
    <property type="match status" value="1"/>
</dbReference>
<dbReference type="InterPro" id="IPR016181">
    <property type="entry name" value="Acyl_CoA_acyltransferase"/>
</dbReference>
<reference evidence="3" key="1">
    <citation type="journal article" date="2019" name="Int. J. Syst. Evol. Microbiol.">
        <title>The Global Catalogue of Microorganisms (GCM) 10K type strain sequencing project: providing services to taxonomists for standard genome sequencing and annotation.</title>
        <authorList>
            <consortium name="The Broad Institute Genomics Platform"/>
            <consortium name="The Broad Institute Genome Sequencing Center for Infectious Disease"/>
            <person name="Wu L."/>
            <person name="Ma J."/>
        </authorList>
    </citation>
    <scope>NUCLEOTIDE SEQUENCE [LARGE SCALE GENOMIC DNA]</scope>
    <source>
        <strain evidence="3">DFY41</strain>
    </source>
</reference>
<dbReference type="EMBL" id="JBHSKD010000008">
    <property type="protein sequence ID" value="MFC5176899.1"/>
    <property type="molecule type" value="Genomic_DNA"/>
</dbReference>
<dbReference type="Pfam" id="PF00583">
    <property type="entry name" value="Acetyltransf_1"/>
    <property type="match status" value="1"/>
</dbReference>
<evidence type="ECO:0000313" key="3">
    <source>
        <dbReference type="Proteomes" id="UP001596087"/>
    </source>
</evidence>
<dbReference type="Gene3D" id="3.40.630.30">
    <property type="match status" value="1"/>
</dbReference>
<proteinExistence type="predicted"/>
<dbReference type="EC" id="2.3.-.-" evidence="2"/>
<dbReference type="GO" id="GO:0016746">
    <property type="term" value="F:acyltransferase activity"/>
    <property type="evidence" value="ECO:0007669"/>
    <property type="project" value="UniProtKB-KW"/>
</dbReference>
<gene>
    <name evidence="2" type="ORF">ACFPGP_09470</name>
</gene>
<keyword evidence="2" id="KW-0012">Acyltransferase</keyword>